<name>G8ZYR5_TORDE</name>
<evidence type="ECO:0000256" key="14">
    <source>
        <dbReference type="RuleBase" id="RU367101"/>
    </source>
</evidence>
<dbReference type="PANTHER" id="PTHR43995:SF1">
    <property type="entry name" value="PRE-MRNA-PROCESSING FACTOR 19"/>
    <property type="match status" value="1"/>
</dbReference>
<dbReference type="GO" id="GO:0042802">
    <property type="term" value="F:identical protein binding"/>
    <property type="evidence" value="ECO:0007669"/>
    <property type="project" value="EnsemblFungi"/>
</dbReference>
<feature type="domain" description="U-box" evidence="15">
    <location>
        <begin position="1"/>
        <end position="63"/>
    </location>
</feature>
<reference evidence="16 17" key="1">
    <citation type="journal article" date="2011" name="Proc. Natl. Acad. Sci. U.S.A.">
        <title>Evolutionary erosion of yeast sex chromosomes by mating-type switching accidents.</title>
        <authorList>
            <person name="Gordon J.L."/>
            <person name="Armisen D."/>
            <person name="Proux-Wera E."/>
            <person name="Oheigeartaigh S.S."/>
            <person name="Byrne K.P."/>
            <person name="Wolfe K.H."/>
        </authorList>
    </citation>
    <scope>NUCLEOTIDE SEQUENCE [LARGE SCALE GENOMIC DNA]</scope>
    <source>
        <strain evidence="17">ATCC 10662 / CBS 1146 / NBRC 0425 / NCYC 2629 / NRRL Y-866</strain>
    </source>
</reference>
<dbReference type="EMBL" id="HE616748">
    <property type="protein sequence ID" value="CCE93540.1"/>
    <property type="molecule type" value="Genomic_DNA"/>
</dbReference>
<comment type="similarity">
    <text evidence="3 14">Belongs to the WD repeat PRP19 family.</text>
</comment>
<evidence type="ECO:0000256" key="5">
    <source>
        <dbReference type="ARBA" id="ARBA00022664"/>
    </source>
</evidence>
<dbReference type="CDD" id="cd16656">
    <property type="entry name" value="RING-Ubox_PRP19"/>
    <property type="match status" value="1"/>
</dbReference>
<dbReference type="OrthoDB" id="687049at2759"/>
<sequence>MFCAISGKPTRVPVLSPSSKCVFEKQLIEEYVQQEGKDPVNDAALTVDQLIPIAQTPEQTSLANNLNSSTLNSNYSIPNLLSSLQNEWDAVMLENFKLRKQLNQCTKQLSTALYQRDAAKIVATKAMAANEGLKRELAQLVSELGSTAAAEVEEPDMGLLERLRHESEAYLAKTRKIGSDFNLSVIAPFRLEKQYTVNDSLNLHRAISLRLESQQKLAFQLSIASEVCSLIGPSNYRTIEVPLKDEVRYIKCTASGEQLLFAPAHGSCCIHDLVKNVTYDTEVESRGVIYMSSHEEILSDHFLWASNTGRIGLTTLNGEKTFVIIEGSSDEEFFTATYHKDGILFALASKSAIKIFDLSRPSELPTVFQVGEQINAEGEIKRVQFSSNGYWMVVQCGDVVISFDLRKEPGTLAVNAFPLGTELWDMDVSGRNLVLLTASDDDHYKLDFYDFQKSKKIWKSVNTTFDVKIEQDSKIKDFLMLFTKEGPVAVIQTSNEVILYTTQ</sequence>
<dbReference type="RefSeq" id="XP_003682751.1">
    <property type="nucleotide sequence ID" value="XM_003682703.1"/>
</dbReference>
<evidence type="ECO:0000256" key="6">
    <source>
        <dbReference type="ARBA" id="ARBA00022679"/>
    </source>
</evidence>
<evidence type="ECO:0000259" key="15">
    <source>
        <dbReference type="SMART" id="SM00504"/>
    </source>
</evidence>
<keyword evidence="13 14" id="KW-0539">Nucleus</keyword>
<dbReference type="GO" id="GO:0006281">
    <property type="term" value="P:DNA repair"/>
    <property type="evidence" value="ECO:0007669"/>
    <property type="project" value="UniProtKB-KW"/>
</dbReference>
<dbReference type="UniPathway" id="UPA00143"/>
<protein>
    <recommendedName>
        <fullName evidence="14">Pre-mRNA-processing factor 19</fullName>
        <ecNumber evidence="14">2.3.2.27</ecNumber>
    </recommendedName>
</protein>
<dbReference type="InterPro" id="IPR038959">
    <property type="entry name" value="Prp19"/>
</dbReference>
<keyword evidence="12 14" id="KW-0234">DNA repair</keyword>
<evidence type="ECO:0000256" key="12">
    <source>
        <dbReference type="ARBA" id="ARBA00023204"/>
    </source>
</evidence>
<dbReference type="FunCoup" id="G8ZYR5">
    <property type="interactions" value="492"/>
</dbReference>
<evidence type="ECO:0000256" key="8">
    <source>
        <dbReference type="ARBA" id="ARBA00022737"/>
    </source>
</evidence>
<gene>
    <name evidence="16" type="primary">TDEL0G01730</name>
    <name evidence="16" type="ORF">TDEL_0G01730</name>
</gene>
<dbReference type="EC" id="2.3.2.27" evidence="14"/>
<dbReference type="GO" id="GO:0061630">
    <property type="term" value="F:ubiquitin protein ligase activity"/>
    <property type="evidence" value="ECO:0007669"/>
    <property type="project" value="UniProtKB-UniRule"/>
</dbReference>
<dbReference type="InterPro" id="IPR036322">
    <property type="entry name" value="WD40_repeat_dom_sf"/>
</dbReference>
<dbReference type="GO" id="GO:0070534">
    <property type="term" value="P:protein K63-linked ubiquitination"/>
    <property type="evidence" value="ECO:0007669"/>
    <property type="project" value="UniProtKB-UniRule"/>
</dbReference>
<dbReference type="STRING" id="1076872.G8ZYR5"/>
<keyword evidence="8" id="KW-0677">Repeat</keyword>
<comment type="subcellular location">
    <subcellularLocation>
        <location evidence="1 14">Nucleus</location>
    </subcellularLocation>
</comment>
<comment type="catalytic activity">
    <reaction evidence="14">
        <text>S-ubiquitinyl-[E2 ubiquitin-conjugating enzyme]-L-cysteine + [acceptor protein]-L-lysine = [E2 ubiquitin-conjugating enzyme]-L-cysteine + N(6)-ubiquitinyl-[acceptor protein]-L-lysine.</text>
        <dbReference type="EC" id="2.3.2.27"/>
    </reaction>
</comment>
<dbReference type="GO" id="GO:0000974">
    <property type="term" value="C:Prp19 complex"/>
    <property type="evidence" value="ECO:0007669"/>
    <property type="project" value="UniProtKB-UniRule"/>
</dbReference>
<dbReference type="Gene3D" id="2.130.10.10">
    <property type="entry name" value="YVTN repeat-like/Quinoprotein amine dehydrogenase"/>
    <property type="match status" value="1"/>
</dbReference>
<dbReference type="Pfam" id="PF04564">
    <property type="entry name" value="U-box"/>
    <property type="match status" value="1"/>
</dbReference>
<keyword evidence="4" id="KW-0853">WD repeat</keyword>
<dbReference type="InParanoid" id="G8ZYR5"/>
<dbReference type="InterPro" id="IPR003613">
    <property type="entry name" value="Ubox_domain"/>
</dbReference>
<dbReference type="GO" id="GO:0000349">
    <property type="term" value="P:generation of catalytic spliceosome for first transesterification step"/>
    <property type="evidence" value="ECO:0007669"/>
    <property type="project" value="EnsemblFungi"/>
</dbReference>
<dbReference type="Gene3D" id="3.30.40.10">
    <property type="entry name" value="Zinc/RING finger domain, C3HC4 (zinc finger)"/>
    <property type="match status" value="1"/>
</dbReference>
<keyword evidence="5 14" id="KW-0507">mRNA processing</keyword>
<dbReference type="HOGENOM" id="CLU_023894_0_0_1"/>
<keyword evidence="6 14" id="KW-0808">Transferase</keyword>
<dbReference type="InterPro" id="IPR015943">
    <property type="entry name" value="WD40/YVTN_repeat-like_dom_sf"/>
</dbReference>
<dbReference type="AlphaFoldDB" id="G8ZYR5"/>
<dbReference type="Proteomes" id="UP000005627">
    <property type="component" value="Chromosome 7"/>
</dbReference>
<evidence type="ECO:0000256" key="10">
    <source>
        <dbReference type="ARBA" id="ARBA00022786"/>
    </source>
</evidence>
<dbReference type="InterPro" id="IPR013915">
    <property type="entry name" value="Prp19_cc"/>
</dbReference>
<evidence type="ECO:0000256" key="2">
    <source>
        <dbReference type="ARBA" id="ARBA00004906"/>
    </source>
</evidence>
<dbReference type="InterPro" id="IPR013083">
    <property type="entry name" value="Znf_RING/FYVE/PHD"/>
</dbReference>
<evidence type="ECO:0000256" key="13">
    <source>
        <dbReference type="ARBA" id="ARBA00023242"/>
    </source>
</evidence>
<dbReference type="SMART" id="SM00504">
    <property type="entry name" value="Ubox"/>
    <property type="match status" value="1"/>
</dbReference>
<dbReference type="PANTHER" id="PTHR43995">
    <property type="entry name" value="PRE-MRNA-PROCESSING FACTOR 19"/>
    <property type="match status" value="1"/>
</dbReference>
<evidence type="ECO:0000313" key="17">
    <source>
        <dbReference type="Proteomes" id="UP000005627"/>
    </source>
</evidence>
<dbReference type="GO" id="GO:0071006">
    <property type="term" value="C:U2-type catalytic step 1 spliceosome"/>
    <property type="evidence" value="ECO:0007669"/>
    <property type="project" value="EnsemblFungi"/>
</dbReference>
<dbReference type="InterPro" id="IPR055340">
    <property type="entry name" value="RING-Ubox_PRP19"/>
</dbReference>
<dbReference type="FunFam" id="3.30.40.10:FF:000027">
    <property type="entry name" value="Pre-mRNA-processing factor 19, putative"/>
    <property type="match status" value="1"/>
</dbReference>
<keyword evidence="9 14" id="KW-0227">DNA damage</keyword>
<organism evidence="16 17">
    <name type="scientific">Torulaspora delbrueckii</name>
    <name type="common">Yeast</name>
    <name type="synonym">Candida colliculosa</name>
    <dbReference type="NCBI Taxonomy" id="4950"/>
    <lineage>
        <taxon>Eukaryota</taxon>
        <taxon>Fungi</taxon>
        <taxon>Dikarya</taxon>
        <taxon>Ascomycota</taxon>
        <taxon>Saccharomycotina</taxon>
        <taxon>Saccharomycetes</taxon>
        <taxon>Saccharomycetales</taxon>
        <taxon>Saccharomycetaceae</taxon>
        <taxon>Torulaspora</taxon>
    </lineage>
</organism>
<proteinExistence type="inferred from homology"/>
<dbReference type="eggNOG" id="KOG0289">
    <property type="taxonomic scope" value="Eukaryota"/>
</dbReference>
<evidence type="ECO:0000256" key="3">
    <source>
        <dbReference type="ARBA" id="ARBA00006388"/>
    </source>
</evidence>
<dbReference type="SUPFAM" id="SSF50978">
    <property type="entry name" value="WD40 repeat-like"/>
    <property type="match status" value="1"/>
</dbReference>
<dbReference type="SUPFAM" id="SSF57850">
    <property type="entry name" value="RING/U-box"/>
    <property type="match status" value="1"/>
</dbReference>
<dbReference type="KEGG" id="tdl:TDEL_0G01730"/>
<evidence type="ECO:0000256" key="1">
    <source>
        <dbReference type="ARBA" id="ARBA00004123"/>
    </source>
</evidence>
<accession>G8ZYR5</accession>
<comment type="pathway">
    <text evidence="2 14">Protein modification; protein ubiquitination.</text>
</comment>
<keyword evidence="10 14" id="KW-0833">Ubl conjugation pathway</keyword>
<keyword evidence="11 14" id="KW-0508">mRNA splicing</keyword>
<dbReference type="GeneID" id="11504677"/>
<evidence type="ECO:0000256" key="9">
    <source>
        <dbReference type="ARBA" id="ARBA00022763"/>
    </source>
</evidence>
<comment type="subunit">
    <text evidence="14">Homotetramer.</text>
</comment>
<keyword evidence="7 14" id="KW-0747">Spliceosome</keyword>
<evidence type="ECO:0000256" key="4">
    <source>
        <dbReference type="ARBA" id="ARBA00022574"/>
    </source>
</evidence>
<evidence type="ECO:0000256" key="11">
    <source>
        <dbReference type="ARBA" id="ARBA00023187"/>
    </source>
</evidence>
<comment type="function">
    <text evidence="14">Ubiquitin-protein ligase which is mainly involved pre-mRNA splicing and DNA repair. Required for pre-mRNA splicing as component of the spliceosome.</text>
</comment>
<dbReference type="GO" id="GO:0005829">
    <property type="term" value="C:cytosol"/>
    <property type="evidence" value="ECO:0007669"/>
    <property type="project" value="EnsemblFungi"/>
</dbReference>
<evidence type="ECO:0000313" key="16">
    <source>
        <dbReference type="EMBL" id="CCE93540.1"/>
    </source>
</evidence>
<evidence type="ECO:0000256" key="7">
    <source>
        <dbReference type="ARBA" id="ARBA00022728"/>
    </source>
</evidence>
<dbReference type="Pfam" id="PF08606">
    <property type="entry name" value="Prp19"/>
    <property type="match status" value="1"/>
</dbReference>
<keyword evidence="17" id="KW-1185">Reference proteome</keyword>